<dbReference type="InterPro" id="IPR010060">
    <property type="entry name" value="NRPS_synth"/>
</dbReference>
<sequence>MLDGPDAPLGRRALDPARDVVGSRRSLELTLPADPTKALLTEVTDVFHATVNDVLLTAVALAVQDWSRRRDRPAATVLVDVEGHGREEEAVGGVDLSRTVGWFTSVHPVRLDPGAVEWPDLWSGGPEAGRALKRIKEQLAAVPDHGLGYGLLRYLNPRTGEALSGLPVPQIGFNHLGRFGTPTGSGDWAPAYEIGGFTGGADPGLPLAHALEVNTLVREGEGAEPTLVAEWSWAAELFTAAEVEDLGATWFRVLRALADHARRPESGGHSPSDIPLVSLSQDEIDRLQEELALEGDL</sequence>
<dbReference type="Proteomes" id="UP001499863">
    <property type="component" value="Unassembled WGS sequence"/>
</dbReference>
<dbReference type="Pfam" id="PF00668">
    <property type="entry name" value="Condensation"/>
    <property type="match status" value="1"/>
</dbReference>
<evidence type="ECO:0000313" key="2">
    <source>
        <dbReference type="EMBL" id="GAA1398006.1"/>
    </source>
</evidence>
<dbReference type="SUPFAM" id="SSF52777">
    <property type="entry name" value="CoA-dependent acyltransferases"/>
    <property type="match status" value="1"/>
</dbReference>
<keyword evidence="3" id="KW-1185">Reference proteome</keyword>
<dbReference type="EMBL" id="BAAAKJ010000196">
    <property type="protein sequence ID" value="GAA1398006.1"/>
    <property type="molecule type" value="Genomic_DNA"/>
</dbReference>
<organism evidence="2 3">
    <name type="scientific">Kitasatospora putterlickiae</name>
    <dbReference type="NCBI Taxonomy" id="221725"/>
    <lineage>
        <taxon>Bacteria</taxon>
        <taxon>Bacillati</taxon>
        <taxon>Actinomycetota</taxon>
        <taxon>Actinomycetes</taxon>
        <taxon>Kitasatosporales</taxon>
        <taxon>Streptomycetaceae</taxon>
        <taxon>Kitasatospora</taxon>
    </lineage>
</organism>
<feature type="domain" description="Condensation" evidence="1">
    <location>
        <begin position="16"/>
        <end position="178"/>
    </location>
</feature>
<protein>
    <recommendedName>
        <fullName evidence="1">Condensation domain-containing protein</fullName>
    </recommendedName>
</protein>
<evidence type="ECO:0000313" key="3">
    <source>
        <dbReference type="Proteomes" id="UP001499863"/>
    </source>
</evidence>
<gene>
    <name evidence="2" type="ORF">GCM10009639_36030</name>
</gene>
<comment type="caution">
    <text evidence="2">The sequence shown here is derived from an EMBL/GenBank/DDBJ whole genome shotgun (WGS) entry which is preliminary data.</text>
</comment>
<dbReference type="Gene3D" id="3.30.559.30">
    <property type="entry name" value="Nonribosomal peptide synthetase, condensation domain"/>
    <property type="match status" value="1"/>
</dbReference>
<name>A0ABN1Y4W2_9ACTN</name>
<dbReference type="NCBIfam" id="TIGR01720">
    <property type="entry name" value="NRPS-para261"/>
    <property type="match status" value="1"/>
</dbReference>
<accession>A0ABN1Y4W2</accession>
<dbReference type="InterPro" id="IPR001242">
    <property type="entry name" value="Condensation_dom"/>
</dbReference>
<proteinExistence type="predicted"/>
<dbReference type="PANTHER" id="PTHR45398">
    <property type="match status" value="1"/>
</dbReference>
<dbReference type="PANTHER" id="PTHR45398:SF1">
    <property type="entry name" value="ENZYME, PUTATIVE (JCVI)-RELATED"/>
    <property type="match status" value="1"/>
</dbReference>
<reference evidence="2 3" key="1">
    <citation type="journal article" date="2019" name="Int. J. Syst. Evol. Microbiol.">
        <title>The Global Catalogue of Microorganisms (GCM) 10K type strain sequencing project: providing services to taxonomists for standard genome sequencing and annotation.</title>
        <authorList>
            <consortium name="The Broad Institute Genomics Platform"/>
            <consortium name="The Broad Institute Genome Sequencing Center for Infectious Disease"/>
            <person name="Wu L."/>
            <person name="Ma J."/>
        </authorList>
    </citation>
    <scope>NUCLEOTIDE SEQUENCE [LARGE SCALE GENOMIC DNA]</scope>
    <source>
        <strain evidence="2 3">JCM 12393</strain>
    </source>
</reference>
<evidence type="ECO:0000259" key="1">
    <source>
        <dbReference type="Pfam" id="PF00668"/>
    </source>
</evidence>